<dbReference type="OrthoDB" id="29851at2759"/>
<evidence type="ECO:0000313" key="2">
    <source>
        <dbReference type="Proteomes" id="UP000008076"/>
    </source>
</evidence>
<organism evidence="2">
    <name type="scientific">Entamoeba dispar (strain ATCC PRA-260 / SAW760)</name>
    <dbReference type="NCBI Taxonomy" id="370354"/>
    <lineage>
        <taxon>Eukaryota</taxon>
        <taxon>Amoebozoa</taxon>
        <taxon>Evosea</taxon>
        <taxon>Archamoebae</taxon>
        <taxon>Mastigamoebida</taxon>
        <taxon>Entamoebidae</taxon>
        <taxon>Entamoeba</taxon>
    </lineage>
</organism>
<dbReference type="Gene3D" id="3.90.640.10">
    <property type="entry name" value="Actin, Chain A, domain 4"/>
    <property type="match status" value="1"/>
</dbReference>
<gene>
    <name evidence="1" type="ORF">EDI_255680</name>
</gene>
<dbReference type="eggNOG" id="KOG0101">
    <property type="taxonomic scope" value="Eukaryota"/>
</dbReference>
<protein>
    <submittedName>
        <fullName evidence="1">Uncharacterized protein</fullName>
    </submittedName>
</protein>
<dbReference type="InterPro" id="IPR043129">
    <property type="entry name" value="ATPase_NBD"/>
</dbReference>
<evidence type="ECO:0000313" key="1">
    <source>
        <dbReference type="EMBL" id="EDR23382.1"/>
    </source>
</evidence>
<dbReference type="SUPFAM" id="SSF53067">
    <property type="entry name" value="Actin-like ATPase domain"/>
    <property type="match status" value="1"/>
</dbReference>
<reference evidence="2" key="1">
    <citation type="submission" date="2007-12" db="EMBL/GenBank/DDBJ databases">
        <title>Annotation of Entamoeba dispar SAW760.</title>
        <authorList>
            <person name="Lorenzi H."/>
            <person name="Inman J."/>
            <person name="Schobel S."/>
            <person name="Amedeo P."/>
            <person name="Caler E."/>
        </authorList>
    </citation>
    <scope>NUCLEOTIDE SEQUENCE [LARGE SCALE GENOMIC DNA]</scope>
    <source>
        <strain evidence="2">ATCC PRA-260 / SAW760</strain>
    </source>
</reference>
<dbReference type="VEuPathDB" id="AmoebaDB:EDI_255680"/>
<keyword evidence="2" id="KW-1185">Reference proteome</keyword>
<dbReference type="RefSeq" id="XP_001740213.1">
    <property type="nucleotide sequence ID" value="XM_001740161.1"/>
</dbReference>
<dbReference type="GeneID" id="5885374"/>
<sequence length="163" mass="19282">MNDIIKERIEKVIPGYYEQKQGMTQKETIFNKKLIKLKKESERIKIKLSNKTDTELDLEELLSDDYGDEYDIDTIITRKEFEEECYKRGIYEEFINKIKQVTQKKDVKKEMSDYCKGAAYLAYLKRGNYAHEVIYDNVPTPIGIEEGGKFEILIKEGKTFRQI</sequence>
<dbReference type="KEGG" id="edi:EDI_255680"/>
<name>B0EQ13_ENTDS</name>
<dbReference type="AlphaFoldDB" id="B0EQ13"/>
<accession>B0EQ13</accession>
<dbReference type="EMBL" id="DS550332">
    <property type="protein sequence ID" value="EDR23382.1"/>
    <property type="molecule type" value="Genomic_DNA"/>
</dbReference>
<proteinExistence type="predicted"/>
<dbReference type="Proteomes" id="UP000008076">
    <property type="component" value="Unassembled WGS sequence"/>
</dbReference>